<feature type="non-terminal residue" evidence="1">
    <location>
        <position position="24"/>
    </location>
</feature>
<gene>
    <name evidence="1" type="ORF">HELGO_WM45826</name>
</gene>
<organism evidence="1">
    <name type="scientific">uncultured Aureispira sp</name>
    <dbReference type="NCBI Taxonomy" id="1331704"/>
    <lineage>
        <taxon>Bacteria</taxon>
        <taxon>Pseudomonadati</taxon>
        <taxon>Bacteroidota</taxon>
        <taxon>Saprospiria</taxon>
        <taxon>Saprospirales</taxon>
        <taxon>Saprospiraceae</taxon>
        <taxon>Aureispira</taxon>
        <taxon>environmental samples</taxon>
    </lineage>
</organism>
<dbReference type="AlphaFoldDB" id="A0A6S6TUD7"/>
<dbReference type="EMBL" id="CACVAQ010000302">
    <property type="protein sequence ID" value="CAA6821817.1"/>
    <property type="molecule type" value="Genomic_DNA"/>
</dbReference>
<accession>A0A6S6TUD7</accession>
<name>A0A6S6TUD7_9BACT</name>
<proteinExistence type="predicted"/>
<protein>
    <submittedName>
        <fullName evidence="1">Uncharacterized protein</fullName>
    </submittedName>
</protein>
<sequence>MKQLISTNNYEEYKRKQWKSVDRI</sequence>
<evidence type="ECO:0000313" key="1">
    <source>
        <dbReference type="EMBL" id="CAA6821817.1"/>
    </source>
</evidence>
<reference evidence="1" key="1">
    <citation type="submission" date="2020-01" db="EMBL/GenBank/DDBJ databases">
        <authorList>
            <person name="Meier V. D."/>
            <person name="Meier V D."/>
        </authorList>
    </citation>
    <scope>NUCLEOTIDE SEQUENCE</scope>
    <source>
        <strain evidence="1">HLG_WM_MAG_10</strain>
    </source>
</reference>